<organism evidence="14 15">
    <name type="scientific">Cyclospora cayetanensis</name>
    <dbReference type="NCBI Taxonomy" id="88456"/>
    <lineage>
        <taxon>Eukaryota</taxon>
        <taxon>Sar</taxon>
        <taxon>Alveolata</taxon>
        <taxon>Apicomplexa</taxon>
        <taxon>Conoidasida</taxon>
        <taxon>Coccidia</taxon>
        <taxon>Eucoccidiorida</taxon>
        <taxon>Eimeriorina</taxon>
        <taxon>Eimeriidae</taxon>
        <taxon>Cyclospora</taxon>
    </lineage>
</organism>
<evidence type="ECO:0000256" key="6">
    <source>
        <dbReference type="ARBA" id="ARBA00022723"/>
    </source>
</evidence>
<gene>
    <name evidence="15" type="primary">LOC34622250</name>
</gene>
<feature type="compositionally biased region" description="Polar residues" evidence="12">
    <location>
        <begin position="1"/>
        <end position="13"/>
    </location>
</feature>
<evidence type="ECO:0000256" key="8">
    <source>
        <dbReference type="ARBA" id="ARBA00022833"/>
    </source>
</evidence>
<comment type="catalytic activity">
    <reaction evidence="11">
        <text>geranylgeranyl diphosphate + L-cysteinyl-[protein] = S-geranylgeranyl-L-cysteinyl-[protein] + diphosphate</text>
        <dbReference type="Rhea" id="RHEA:21240"/>
        <dbReference type="Rhea" id="RHEA-COMP:10131"/>
        <dbReference type="Rhea" id="RHEA-COMP:11537"/>
        <dbReference type="ChEBI" id="CHEBI:29950"/>
        <dbReference type="ChEBI" id="CHEBI:33019"/>
        <dbReference type="ChEBI" id="CHEBI:57533"/>
        <dbReference type="ChEBI" id="CHEBI:86021"/>
        <dbReference type="EC" id="2.5.1.60"/>
    </reaction>
</comment>
<evidence type="ECO:0000256" key="7">
    <source>
        <dbReference type="ARBA" id="ARBA00022737"/>
    </source>
</evidence>
<evidence type="ECO:0000256" key="1">
    <source>
        <dbReference type="ARBA" id="ARBA00001947"/>
    </source>
</evidence>
<dbReference type="PANTHER" id="PTHR11774:SF11">
    <property type="entry name" value="GERANYLGERANYL TRANSFERASE TYPE-2 SUBUNIT BETA"/>
    <property type="match status" value="1"/>
</dbReference>
<dbReference type="PANTHER" id="PTHR11774">
    <property type="entry name" value="GERANYLGERANYL TRANSFERASE TYPE BETA SUBUNIT"/>
    <property type="match status" value="1"/>
</dbReference>
<dbReference type="AlphaFoldDB" id="A0A6P5WE72"/>
<evidence type="ECO:0000256" key="2">
    <source>
        <dbReference type="ARBA" id="ARBA00010497"/>
    </source>
</evidence>
<dbReference type="Proteomes" id="UP000515125">
    <property type="component" value="Unplaced"/>
</dbReference>
<evidence type="ECO:0000256" key="3">
    <source>
        <dbReference type="ARBA" id="ARBA00012656"/>
    </source>
</evidence>
<keyword evidence="8" id="KW-0862">Zinc</keyword>
<evidence type="ECO:0000256" key="5">
    <source>
        <dbReference type="ARBA" id="ARBA00022679"/>
    </source>
</evidence>
<evidence type="ECO:0000259" key="13">
    <source>
        <dbReference type="Pfam" id="PF00432"/>
    </source>
</evidence>
<dbReference type="CDD" id="cd02894">
    <property type="entry name" value="GGTase-II"/>
    <property type="match status" value="1"/>
</dbReference>
<dbReference type="GO" id="GO:0005968">
    <property type="term" value="C:Rab-protein geranylgeranyltransferase complex"/>
    <property type="evidence" value="ECO:0007669"/>
    <property type="project" value="TreeGrafter"/>
</dbReference>
<name>A0A6P5WE72_9EIME</name>
<sequence length="479" mass="51165">MASHASSEKQQSVHPVLPSWGPPDTSSESAKSSAATAEEAAELACLIKEVVASRLPAEGKLAANLPSLMKQLHGQYLLTLGADPFTLEGFFGASLKMGAAYWASTSLWLLGLRSSKTDRMLQEAGARRKKSSSSQGAKLAEELAGEASFCLPLEFSVVGEESCVGSDGGNAPSCGSFSLDSILETREDLLCDFVLRCLCPSGGFGQDIHQEAQLTATHYALLLLLGLGRLHLLPSPHRTAAWVRSLQTPDGGFKGDVWGEVDSRFSYCGVACLHLLGQLDEAVAARAVRFIQRLMNADGGFAWIPGGESHAASAFCCLSTLALCGGLWTVNRRKAAHWLIDRQTVGGGFNGRPEKAPDVCYSFWIYAAFRILGYEGWVDAEKLAGFILQAQDTESGGIADRPGDLADAFHTFFGLAALGMIYRTDHIQELHPVLALPRSVLQTLHIPDWDPGPPLNLNQCAANVVAGSGESFLSEQALS</sequence>
<keyword evidence="7" id="KW-0677">Repeat</keyword>
<keyword evidence="4" id="KW-0637">Prenyltransferase</keyword>
<dbReference type="InterPro" id="IPR001330">
    <property type="entry name" value="Prenyltrans"/>
</dbReference>
<dbReference type="InterPro" id="IPR008930">
    <property type="entry name" value="Terpenoid_cyclase/PrenylTrfase"/>
</dbReference>
<comment type="similarity">
    <text evidence="2">Belongs to the protein prenyltransferase subunit beta family.</text>
</comment>
<dbReference type="SUPFAM" id="SSF48239">
    <property type="entry name" value="Terpenoid cyclases/Protein prenyltransferases"/>
    <property type="match status" value="1"/>
</dbReference>
<dbReference type="InterPro" id="IPR026873">
    <property type="entry name" value="Ptb1"/>
</dbReference>
<keyword evidence="14" id="KW-1185">Reference proteome</keyword>
<evidence type="ECO:0000256" key="9">
    <source>
        <dbReference type="ARBA" id="ARBA00030816"/>
    </source>
</evidence>
<protein>
    <recommendedName>
        <fullName evidence="3">protein geranylgeranyltransferase type II</fullName>
        <ecNumber evidence="3">2.5.1.60</ecNumber>
    </recommendedName>
    <alternativeName>
        <fullName evidence="9">Geranylgeranyl transferase type II subunit beta</fullName>
    </alternativeName>
    <alternativeName>
        <fullName evidence="10">Type II protein geranyl-geranyltransferase subunit beta</fullName>
    </alternativeName>
</protein>
<dbReference type="OrthoDB" id="5428259at2759"/>
<dbReference type="GO" id="GO:0004663">
    <property type="term" value="F:Rab geranylgeranyltransferase activity"/>
    <property type="evidence" value="ECO:0007669"/>
    <property type="project" value="UniProtKB-EC"/>
</dbReference>
<proteinExistence type="inferred from homology"/>
<accession>A0A6P5WE72</accession>
<reference evidence="15" key="1">
    <citation type="submission" date="2025-08" db="UniProtKB">
        <authorList>
            <consortium name="RefSeq"/>
        </authorList>
    </citation>
    <scope>IDENTIFICATION</scope>
</reference>
<dbReference type="RefSeq" id="XP_022593190.2">
    <property type="nucleotide sequence ID" value="XM_022735422.2"/>
</dbReference>
<dbReference type="GeneID" id="34622250"/>
<keyword evidence="5 15" id="KW-0808">Transferase</keyword>
<dbReference type="GO" id="GO:0046872">
    <property type="term" value="F:metal ion binding"/>
    <property type="evidence" value="ECO:0007669"/>
    <property type="project" value="UniProtKB-KW"/>
</dbReference>
<feature type="region of interest" description="Disordered" evidence="12">
    <location>
        <begin position="1"/>
        <end position="34"/>
    </location>
</feature>
<keyword evidence="6" id="KW-0479">Metal-binding</keyword>
<dbReference type="InterPro" id="IPR045089">
    <property type="entry name" value="PGGT1B-like"/>
</dbReference>
<evidence type="ECO:0000313" key="15">
    <source>
        <dbReference type="RefSeq" id="XP_022593190.2"/>
    </source>
</evidence>
<evidence type="ECO:0000313" key="14">
    <source>
        <dbReference type="Proteomes" id="UP000515125"/>
    </source>
</evidence>
<dbReference type="Gene3D" id="1.50.10.20">
    <property type="match status" value="1"/>
</dbReference>
<evidence type="ECO:0000256" key="12">
    <source>
        <dbReference type="SAM" id="MobiDB-lite"/>
    </source>
</evidence>
<comment type="cofactor">
    <cofactor evidence="1">
        <name>Zn(2+)</name>
        <dbReference type="ChEBI" id="CHEBI:29105"/>
    </cofactor>
</comment>
<evidence type="ECO:0000256" key="11">
    <source>
        <dbReference type="ARBA" id="ARBA00047658"/>
    </source>
</evidence>
<evidence type="ECO:0000256" key="10">
    <source>
        <dbReference type="ARBA" id="ARBA00032766"/>
    </source>
</evidence>
<evidence type="ECO:0000256" key="4">
    <source>
        <dbReference type="ARBA" id="ARBA00022602"/>
    </source>
</evidence>
<dbReference type="Pfam" id="PF00432">
    <property type="entry name" value="Prenyltrans"/>
    <property type="match status" value="1"/>
</dbReference>
<feature type="domain" description="Prenyltransferase alpha-alpha toroid" evidence="13">
    <location>
        <begin position="183"/>
        <end position="435"/>
    </location>
</feature>
<dbReference type="EC" id="2.5.1.60" evidence="3"/>